<comment type="caution">
    <text evidence="1">The sequence shown here is derived from an EMBL/GenBank/DDBJ whole genome shotgun (WGS) entry which is preliminary data.</text>
</comment>
<reference evidence="1 2" key="1">
    <citation type="journal article" date="2020" name="Genome Biol. Evol.">
        <title>Comparative genomics of strictly vertically transmitted, feminizing microsporidia endosymbionts of amphipod crustaceans.</title>
        <authorList>
            <person name="Cormier A."/>
            <person name="Chebbi M.A."/>
            <person name="Giraud I."/>
            <person name="Wattier R."/>
            <person name="Teixeira M."/>
            <person name="Gilbert C."/>
            <person name="Rigaud T."/>
            <person name="Cordaux R."/>
        </authorList>
    </citation>
    <scope>NUCLEOTIDE SEQUENCE [LARGE SCALE GENOMIC DNA]</scope>
    <source>
        <strain evidence="1 2">Ou3-Ou53</strain>
    </source>
</reference>
<organism evidence="1 2">
    <name type="scientific">Nosema granulosis</name>
    <dbReference type="NCBI Taxonomy" id="83296"/>
    <lineage>
        <taxon>Eukaryota</taxon>
        <taxon>Fungi</taxon>
        <taxon>Fungi incertae sedis</taxon>
        <taxon>Microsporidia</taxon>
        <taxon>Nosematidae</taxon>
        <taxon>Nosema</taxon>
    </lineage>
</organism>
<dbReference type="EMBL" id="SBJO01000089">
    <property type="protein sequence ID" value="KAF9763226.1"/>
    <property type="molecule type" value="Genomic_DNA"/>
</dbReference>
<keyword evidence="2" id="KW-1185">Reference proteome</keyword>
<evidence type="ECO:0000313" key="2">
    <source>
        <dbReference type="Proteomes" id="UP000740883"/>
    </source>
</evidence>
<dbReference type="AlphaFoldDB" id="A0A9P6GYI8"/>
<sequence>MFLSTICGEKLSIKINTKDEALIRIELHKKYGFDLESIYLHWNGYKYIVGFFNNKNIENDIIYQKNLSTQGDADLVDIPLLTDTLINKNKEDITDREKELICKNLDKIFKELKNN</sequence>
<gene>
    <name evidence="1" type="ORF">NGRA_1407</name>
</gene>
<evidence type="ECO:0000313" key="1">
    <source>
        <dbReference type="EMBL" id="KAF9763226.1"/>
    </source>
</evidence>
<dbReference type="OrthoDB" id="10515248at2759"/>
<proteinExistence type="predicted"/>
<accession>A0A9P6GYI8</accession>
<protein>
    <submittedName>
        <fullName evidence="1">Uncharacterized protein</fullName>
    </submittedName>
</protein>
<name>A0A9P6GYI8_9MICR</name>
<dbReference type="Proteomes" id="UP000740883">
    <property type="component" value="Unassembled WGS sequence"/>
</dbReference>